<evidence type="ECO:0000313" key="2">
    <source>
        <dbReference type="EMBL" id="ETL82012.1"/>
    </source>
</evidence>
<keyword evidence="1" id="KW-0732">Signal</keyword>
<gene>
    <name evidence="2" type="ORF">L917_17761</name>
</gene>
<dbReference type="AlphaFoldDB" id="W2KA52"/>
<feature type="signal peptide" evidence="1">
    <location>
        <begin position="1"/>
        <end position="21"/>
    </location>
</feature>
<sequence>MTVLAITTLVLTATLRPYFQGAADFPIVSSIPADTTPPPASDLDKFSRFYIQSPEF</sequence>
<dbReference type="EMBL" id="KI682380">
    <property type="protein sequence ID" value="ETL82012.1"/>
    <property type="molecule type" value="Genomic_DNA"/>
</dbReference>
<organism evidence="2">
    <name type="scientific">Phytophthora nicotianae</name>
    <name type="common">Potato buckeye rot agent</name>
    <name type="synonym">Phytophthora parasitica</name>
    <dbReference type="NCBI Taxonomy" id="4792"/>
    <lineage>
        <taxon>Eukaryota</taxon>
        <taxon>Sar</taxon>
        <taxon>Stramenopiles</taxon>
        <taxon>Oomycota</taxon>
        <taxon>Peronosporomycetes</taxon>
        <taxon>Peronosporales</taxon>
        <taxon>Peronosporaceae</taxon>
        <taxon>Phytophthora</taxon>
    </lineage>
</organism>
<protein>
    <recommendedName>
        <fullName evidence="3">RxLR effector protein</fullName>
    </recommendedName>
</protein>
<name>W2KA52_PHYNI</name>
<proteinExistence type="predicted"/>
<accession>W2KA52</accession>
<evidence type="ECO:0008006" key="3">
    <source>
        <dbReference type="Google" id="ProtNLM"/>
    </source>
</evidence>
<evidence type="ECO:0000256" key="1">
    <source>
        <dbReference type="SAM" id="SignalP"/>
    </source>
</evidence>
<reference evidence="2" key="1">
    <citation type="submission" date="2013-11" db="EMBL/GenBank/DDBJ databases">
        <title>The Genome Sequence of Phytophthora parasitica CHvinca01.</title>
        <authorList>
            <consortium name="The Broad Institute Genomics Platform"/>
            <person name="Russ C."/>
            <person name="Tyler B."/>
            <person name="Panabieres F."/>
            <person name="Shan W."/>
            <person name="Tripathy S."/>
            <person name="Grunwald N."/>
            <person name="Machado M."/>
            <person name="Johnson C.S."/>
            <person name="Arredondo F."/>
            <person name="Hong C."/>
            <person name="Coffey M."/>
            <person name="Young S.K."/>
            <person name="Zeng Q."/>
            <person name="Gargeya S."/>
            <person name="Fitzgerald M."/>
            <person name="Abouelleil A."/>
            <person name="Alvarado L."/>
            <person name="Chapman S.B."/>
            <person name="Gainer-Dewar J."/>
            <person name="Goldberg J."/>
            <person name="Griggs A."/>
            <person name="Gujja S."/>
            <person name="Hansen M."/>
            <person name="Howarth C."/>
            <person name="Imamovic A."/>
            <person name="Ireland A."/>
            <person name="Larimer J."/>
            <person name="McCowan C."/>
            <person name="Murphy C."/>
            <person name="Pearson M."/>
            <person name="Poon T.W."/>
            <person name="Priest M."/>
            <person name="Roberts A."/>
            <person name="Saif S."/>
            <person name="Shea T."/>
            <person name="Sykes S."/>
            <person name="Wortman J."/>
            <person name="Nusbaum C."/>
            <person name="Birren B."/>
        </authorList>
    </citation>
    <scope>NUCLEOTIDE SEQUENCE [LARGE SCALE GENOMIC DNA]</scope>
    <source>
        <strain evidence="2">CHvinca01</strain>
    </source>
</reference>
<feature type="chain" id="PRO_5004819542" description="RxLR effector protein" evidence="1">
    <location>
        <begin position="22"/>
        <end position="56"/>
    </location>
</feature>
<dbReference type="Proteomes" id="UP000054423">
    <property type="component" value="Unassembled WGS sequence"/>
</dbReference>